<dbReference type="InterPro" id="IPR008211">
    <property type="entry name" value="Laminin_N"/>
</dbReference>
<dbReference type="GO" id="GO:0070831">
    <property type="term" value="P:basement membrane assembly"/>
    <property type="evidence" value="ECO:0007669"/>
    <property type="project" value="TreeGrafter"/>
</dbReference>
<dbReference type="FunFam" id="2.10.25.10:FF:000138">
    <property type="entry name" value="Laminin subunit beta 1"/>
    <property type="match status" value="1"/>
</dbReference>
<feature type="disulfide bond" evidence="12">
    <location>
        <begin position="1017"/>
        <end position="1026"/>
    </location>
</feature>
<keyword evidence="4 15" id="KW-0732">Signal</keyword>
<feature type="disulfide bond" evidence="12">
    <location>
        <begin position="452"/>
        <end position="461"/>
    </location>
</feature>
<feature type="domain" description="Laminin EGF-like" evidence="16">
    <location>
        <begin position="790"/>
        <end position="837"/>
    </location>
</feature>
<evidence type="ECO:0000259" key="16">
    <source>
        <dbReference type="PROSITE" id="PS50027"/>
    </source>
</evidence>
<dbReference type="FunFam" id="2.10.25.10:FF:000101">
    <property type="entry name" value="Laminin subunit beta 1"/>
    <property type="match status" value="1"/>
</dbReference>
<evidence type="ECO:0000256" key="4">
    <source>
        <dbReference type="ARBA" id="ARBA00022729"/>
    </source>
</evidence>
<dbReference type="GO" id="GO:0043256">
    <property type="term" value="C:laminin complex"/>
    <property type="evidence" value="ECO:0007669"/>
    <property type="project" value="TreeGrafter"/>
</dbReference>
<dbReference type="FunFam" id="2.10.25.10:FF:000130">
    <property type="entry name" value="Laminin subunit beta 1"/>
    <property type="match status" value="1"/>
</dbReference>
<evidence type="ECO:0000256" key="14">
    <source>
        <dbReference type="SAM" id="MobiDB-lite"/>
    </source>
</evidence>
<feature type="disulfide bond" evidence="12">
    <location>
        <begin position="790"/>
        <end position="802"/>
    </location>
</feature>
<feature type="domain" description="Laminin EGF-like" evidence="16">
    <location>
        <begin position="422"/>
        <end position="481"/>
    </location>
</feature>
<feature type="disulfide bond" evidence="12">
    <location>
        <begin position="1068"/>
        <end position="1077"/>
    </location>
</feature>
<feature type="disulfide bond" evidence="12">
    <location>
        <begin position="840"/>
        <end position="857"/>
    </location>
</feature>
<gene>
    <name evidence="19" type="ORF">AFUS01_LOCUS44765</name>
</gene>
<evidence type="ECO:0000259" key="18">
    <source>
        <dbReference type="PROSITE" id="PS51117"/>
    </source>
</evidence>
<dbReference type="PROSITE" id="PS51116">
    <property type="entry name" value="LAMININ_IVB"/>
    <property type="match status" value="1"/>
</dbReference>
<comment type="caution">
    <text evidence="12">Lacks conserved residue(s) required for the propagation of feature annotation.</text>
</comment>
<dbReference type="GO" id="GO:0030054">
    <property type="term" value="C:cell junction"/>
    <property type="evidence" value="ECO:0007669"/>
    <property type="project" value="UniProtKB-ARBA"/>
</dbReference>
<dbReference type="Pfam" id="PF24973">
    <property type="entry name" value="EGF_LMN_ATRN"/>
    <property type="match status" value="3"/>
</dbReference>
<dbReference type="EMBL" id="CAJVCH010570618">
    <property type="protein sequence ID" value="CAG7835393.1"/>
    <property type="molecule type" value="Genomic_DNA"/>
</dbReference>
<dbReference type="InterPro" id="IPR050440">
    <property type="entry name" value="Laminin/Netrin_ECM"/>
</dbReference>
<dbReference type="SMART" id="SM00180">
    <property type="entry name" value="EGF_Lam"/>
    <property type="match status" value="13"/>
</dbReference>
<dbReference type="Proteomes" id="UP000708208">
    <property type="component" value="Unassembled WGS sequence"/>
</dbReference>
<feature type="domain" description="Laminin EGF-like" evidence="16">
    <location>
        <begin position="1144"/>
        <end position="1190"/>
    </location>
</feature>
<dbReference type="Pfam" id="PF21199">
    <property type="entry name" value="LAMININ_IV_B"/>
    <property type="match status" value="1"/>
</dbReference>
<dbReference type="FunFam" id="2.10.25.10:FF:000065">
    <property type="entry name" value="Laminin subunit beta 1"/>
    <property type="match status" value="1"/>
</dbReference>
<feature type="disulfide bond" evidence="12">
    <location>
        <begin position="389"/>
        <end position="398"/>
    </location>
</feature>
<keyword evidence="9 12" id="KW-1015">Disulfide bond</keyword>
<dbReference type="FunFam" id="2.10.25.10:FF:000135">
    <property type="entry name" value="Laminin subunit beta 4"/>
    <property type="match status" value="2"/>
</dbReference>
<evidence type="ECO:0000313" key="20">
    <source>
        <dbReference type="Proteomes" id="UP000708208"/>
    </source>
</evidence>
<feature type="domain" description="Laminin EGF-like" evidence="16">
    <location>
        <begin position="884"/>
        <end position="933"/>
    </location>
</feature>
<evidence type="ECO:0000256" key="6">
    <source>
        <dbReference type="ARBA" id="ARBA00022869"/>
    </source>
</evidence>
<dbReference type="InterPro" id="IPR056863">
    <property type="entry name" value="LMN_ATRN_NET-like_EGF"/>
</dbReference>
<evidence type="ECO:0000256" key="7">
    <source>
        <dbReference type="ARBA" id="ARBA00022889"/>
    </source>
</evidence>
<dbReference type="GO" id="GO:0007411">
    <property type="term" value="P:axon guidance"/>
    <property type="evidence" value="ECO:0007669"/>
    <property type="project" value="TreeGrafter"/>
</dbReference>
<evidence type="ECO:0000313" key="19">
    <source>
        <dbReference type="EMBL" id="CAG7835393.1"/>
    </source>
</evidence>
<feature type="disulfide bond" evidence="12">
    <location>
        <begin position="1144"/>
        <end position="1156"/>
    </location>
</feature>
<evidence type="ECO:0000256" key="3">
    <source>
        <dbReference type="ARBA" id="ARBA00022530"/>
    </source>
</evidence>
<dbReference type="InterPro" id="IPR002049">
    <property type="entry name" value="LE_dom"/>
</dbReference>
<dbReference type="PROSITE" id="PS01248">
    <property type="entry name" value="EGF_LAM_1"/>
    <property type="match status" value="5"/>
</dbReference>
<dbReference type="CDD" id="cd00055">
    <property type="entry name" value="EGF_Lam"/>
    <property type="match status" value="13"/>
</dbReference>
<evidence type="ECO:0000256" key="11">
    <source>
        <dbReference type="ARBA" id="ARBA00023292"/>
    </source>
</evidence>
<dbReference type="Pfam" id="PF00055">
    <property type="entry name" value="Laminin_N"/>
    <property type="match status" value="1"/>
</dbReference>
<keyword evidence="10" id="KW-0325">Glycoprotein</keyword>
<evidence type="ECO:0000259" key="17">
    <source>
        <dbReference type="PROSITE" id="PS51116"/>
    </source>
</evidence>
<dbReference type="FunFam" id="2.10.25.10:FF:000084">
    <property type="entry name" value="Laminin subunit alpha 3"/>
    <property type="match status" value="1"/>
</dbReference>
<dbReference type="FunFam" id="2.10.25.10:FF:000011">
    <property type="entry name" value="Cadherin EGF LAG seven-pass G-type receptor"/>
    <property type="match status" value="1"/>
</dbReference>
<feature type="domain" description="Laminin EGF-like" evidence="16">
    <location>
        <begin position="838"/>
        <end position="883"/>
    </location>
</feature>
<organism evidence="19 20">
    <name type="scientific">Allacma fusca</name>
    <dbReference type="NCBI Taxonomy" id="39272"/>
    <lineage>
        <taxon>Eukaryota</taxon>
        <taxon>Metazoa</taxon>
        <taxon>Ecdysozoa</taxon>
        <taxon>Arthropoda</taxon>
        <taxon>Hexapoda</taxon>
        <taxon>Collembola</taxon>
        <taxon>Symphypleona</taxon>
        <taxon>Sminthuridae</taxon>
        <taxon>Allacma</taxon>
    </lineage>
</organism>
<dbReference type="FunFam" id="2.10.25.10:FF:000280">
    <property type="entry name" value="Laminin subunit beta 4"/>
    <property type="match status" value="1"/>
</dbReference>
<feature type="disulfide bond" evidence="12">
    <location>
        <begin position="516"/>
        <end position="530"/>
    </location>
</feature>
<evidence type="ECO:0000256" key="9">
    <source>
        <dbReference type="ARBA" id="ARBA00023157"/>
    </source>
</evidence>
<keyword evidence="7" id="KW-0130">Cell adhesion</keyword>
<feature type="compositionally biased region" description="Polar residues" evidence="14">
    <location>
        <begin position="1683"/>
        <end position="1695"/>
    </location>
</feature>
<keyword evidence="8 13" id="KW-0175">Coiled coil</keyword>
<evidence type="ECO:0000256" key="13">
    <source>
        <dbReference type="SAM" id="Coils"/>
    </source>
</evidence>
<dbReference type="GO" id="GO:0009888">
    <property type="term" value="P:tissue development"/>
    <property type="evidence" value="ECO:0007669"/>
    <property type="project" value="TreeGrafter"/>
</dbReference>
<feature type="disulfide bond" evidence="12">
    <location>
        <begin position="1117"/>
        <end position="1126"/>
    </location>
</feature>
<evidence type="ECO:0008006" key="21">
    <source>
        <dbReference type="Google" id="ProtNLM"/>
    </source>
</evidence>
<protein>
    <recommendedName>
        <fullName evidence="21">Laminin subunit beta-1</fullName>
    </recommendedName>
</protein>
<keyword evidence="11 12" id="KW-0424">Laminin EGF-like domain</keyword>
<evidence type="ECO:0000256" key="8">
    <source>
        <dbReference type="ARBA" id="ARBA00023054"/>
    </source>
</evidence>
<keyword evidence="5" id="KW-0677">Repeat</keyword>
<keyword evidence="20" id="KW-1185">Reference proteome</keyword>
<dbReference type="FunFam" id="2.10.25.10:FF:000145">
    <property type="entry name" value="Laminin subunit beta 1"/>
    <property type="match status" value="1"/>
</dbReference>
<feature type="disulfide bond" evidence="12">
    <location>
        <begin position="859"/>
        <end position="868"/>
    </location>
</feature>
<comment type="subcellular location">
    <subcellularLocation>
        <location evidence="1">Secreted</location>
        <location evidence="1">Extracellular space</location>
        <location evidence="1">Extracellular matrix</location>
        <location evidence="1">Basement membrane</location>
    </subcellularLocation>
</comment>
<evidence type="ECO:0000256" key="10">
    <source>
        <dbReference type="ARBA" id="ARBA00023180"/>
    </source>
</evidence>
<dbReference type="PROSITE" id="PS51117">
    <property type="entry name" value="LAMININ_NTER"/>
    <property type="match status" value="1"/>
</dbReference>
<dbReference type="PROSITE" id="PS50027">
    <property type="entry name" value="EGF_LAM_2"/>
    <property type="match status" value="12"/>
</dbReference>
<dbReference type="PANTHER" id="PTHR10574:SF375">
    <property type="entry name" value="LAMININ SUBUNIT BETA-1"/>
    <property type="match status" value="1"/>
</dbReference>
<dbReference type="FunFam" id="2.10.25.10:FF:000209">
    <property type="entry name" value="Laminin subunit alpha 5"/>
    <property type="match status" value="1"/>
</dbReference>
<accession>A0A8J2PLI0</accession>
<evidence type="ECO:0000256" key="15">
    <source>
        <dbReference type="SAM" id="SignalP"/>
    </source>
</evidence>
<feature type="domain" description="Laminin EGF-like" evidence="16">
    <location>
        <begin position="359"/>
        <end position="421"/>
    </location>
</feature>
<feature type="disulfide bond" evidence="12">
    <location>
        <begin position="963"/>
        <end position="972"/>
    </location>
</feature>
<feature type="disulfide bond" evidence="12">
    <location>
        <begin position="792"/>
        <end position="809"/>
    </location>
</feature>
<feature type="disulfide bond" evidence="12">
    <location>
        <begin position="1096"/>
        <end position="1108"/>
    </location>
</feature>
<sequence length="1789" mass="198329">MKYKCISCMRLSTILLIISVSLVTSEVDSSNLPQSDDARRYPSRAPYIPQRPHPCDQGSCYPATGNLLIGRESGLSSSSTCGLHGEERYCIVSHLEDKKKCFRCDSRPQFARNPLLSHKIDNILHRFYPGTQQRSWWQSENGAEVVTIQLDLEAEFHFTHLIITFKTFRPAAMLIERSFDFGKTWKVYRYFAYDCDESFPGVPKGPSKTITDVICESRYSAVAPSTEGEVIFRVLPRNVPINDPYSQEVQNLLKMTNLRVNFTKLHTLGDDLLDKRQDIQEKYYYAIYEMVVRGSCSCYGHASRCLPLPSVDVRPDMVHGRCECTHNTKGLNCEECEDFFRDLPWKPAIGKQTNACKKCNCNNHATSCHFDAAVYEASGNVSGGVCDNCQQDTMGHRCEQCKPFFYLSPDRVISNEDACQPCDCDPRGSLDGGICDSKTDSDNSLEAGRCHCKTHVTGRRCDECANGYWSLDDNNPDGCQTCSCHLFGTVGNHGCNMITGECTCKRYVTGRDCNQCLPEYWGLSDDQNGCKPCDCDPGGAYDNNCDVITGQCKCRAHVSGRNCSIPEQGYYSPNLDHLVYEAELAKSSPNSQVVVREPYRDGRDATWTGVGFVRVYDDSFLEFTVDNLVTSMDYDLIIRYEPQQNTWTQVKVIVENVIPDKLPDPDGPCANNLQPGTGLSPVVLREDGRETSLYTPICLEAGNTYKVRLEVLPSDRTPNSVLIDSIVLMPKTDDVSFFKGNQVNEYRKQLFDRYRCESIYQSASKYQLPDECKKILYSVGYVVFDGSFECGCDLTGSTSAICDTLGGQCQCKLNVVGRTCDRCAPGTYGFGPEGCRPCECNSIGSLDNFCDAQTGQCRCRPNTYGLQCDQCQPGYWNFPNCQRCVCNGHADTCDSNTGTCSSCRDYTTGLTCDRCVEGYYGDPRLGFDIACRPCPCPGTIESGHSFAARCALDRLTNDVVCECQEGYAGPRCDTCADNYFGDPEVPGGECRPCSCNNNIDISRPGNCDLRSGKCLQCLFNTEGDNCQDCKGGFYGDAINQMCQHCTCDILGTNSSIGPCDRVSGQCPCLPNVVGQSCDRCSEDHWKIASGEGCESCECDPVGSLSTQCNLYDGQCECKPGFGGRKCDQCQTNHWGDPNVQCYPCDCNLRGSSTSQCDRNNGSCVCLSGMGGNKCDECARGYVGYAPSCSPCGECFENWDRIIGGLQDQTQRVVESASKIKQQGATGAYTREFDVMNSRIEEVNRLLADSSVSSSDIDTLQQMIDEKKEAFDATSNQLDAVEKVVANITQTIRVTNITLDDLEKKVNDLETSANALKDGAIKLQVANVEGALNLTREAKRRSEDAVRKRDGVQGIVKTSETQRRRIAALLEHVGPQMNTTREQVKDTLDRLENNLGTIEENFPTLNTLVCDRAGDPCDSHCGGAGCGKCGGILCENGAVTNADNALKYAQDALAELKMKDRDAEDLLRAVSQTKGEVDDAHRLAQRVHDEAVEAKNVTEKRKAALEDLEKSIHEFIDTSGSTPNDIRTLAQEVLSKNITLRPDQIEDLAHRIRESIAMLTDIDEIIRATEDDLREAEGLKQAAHSASSDANTVLQEAVQVRIELEKCSTAQKGAESAIEKAGEDIAAADVDLKQIGSETSDAENKATESLADVERLKARLEGLQKKNLQNERRREQAKNESDSALRNATAVSQNASRLKQKYEETSRSLETKLVLFQEAKTKEDMQNRASRLANNVNNNLKELQEMEREYAEHERRTDDLTREIENLTDQMEQHVRAIKKIEDYHRTCNS</sequence>
<name>A0A8J2PLI0_9HEXA</name>
<feature type="disulfide bond" evidence="12">
    <location>
        <begin position="1165"/>
        <end position="1174"/>
    </location>
</feature>
<dbReference type="FunFam" id="2.170.300.10:FF:000001">
    <property type="entry name" value="Laminin subunit beta-1"/>
    <property type="match status" value="1"/>
</dbReference>
<evidence type="ECO:0000256" key="12">
    <source>
        <dbReference type="PROSITE-ProRule" id="PRU00460"/>
    </source>
</evidence>
<dbReference type="SMART" id="SM00181">
    <property type="entry name" value="EGF"/>
    <property type="match status" value="9"/>
</dbReference>
<dbReference type="CDD" id="cd22302">
    <property type="entry name" value="cc_DmLAMB1-like_C"/>
    <property type="match status" value="1"/>
</dbReference>
<feature type="disulfide bond" evidence="12">
    <location>
        <begin position="1146"/>
        <end position="1163"/>
    </location>
</feature>
<dbReference type="GO" id="GO:0009887">
    <property type="term" value="P:animal organ morphogenesis"/>
    <property type="evidence" value="ECO:0007669"/>
    <property type="project" value="TreeGrafter"/>
</dbReference>
<feature type="compositionally biased region" description="Basic and acidic residues" evidence="14">
    <location>
        <begin position="1661"/>
        <end position="1682"/>
    </location>
</feature>
<feature type="domain" description="Laminin N-terminal" evidence="18">
    <location>
        <begin position="56"/>
        <end position="295"/>
    </location>
</feature>
<feature type="region of interest" description="Disordered" evidence="14">
    <location>
        <begin position="1661"/>
        <end position="1695"/>
    </location>
</feature>
<feature type="domain" description="Laminin EGF-like" evidence="16">
    <location>
        <begin position="993"/>
        <end position="1044"/>
    </location>
</feature>
<feature type="domain" description="Laminin EGF-like" evidence="16">
    <location>
        <begin position="1045"/>
        <end position="1095"/>
    </location>
</feature>
<feature type="coiled-coil region" evidence="13">
    <location>
        <begin position="1256"/>
        <end position="1318"/>
    </location>
</feature>
<evidence type="ECO:0000256" key="5">
    <source>
        <dbReference type="ARBA" id="ARBA00022737"/>
    </source>
</evidence>
<feature type="signal peptide" evidence="15">
    <location>
        <begin position="1"/>
        <end position="29"/>
    </location>
</feature>
<feature type="disulfide bond" evidence="12">
    <location>
        <begin position="324"/>
        <end position="333"/>
    </location>
</feature>
<keyword evidence="2" id="KW-0964">Secreted</keyword>
<dbReference type="GO" id="GO:0034446">
    <property type="term" value="P:substrate adhesion-dependent cell spreading"/>
    <property type="evidence" value="ECO:0007669"/>
    <property type="project" value="TreeGrafter"/>
</dbReference>
<feature type="disulfide bond" evidence="12">
    <location>
        <begin position="1098"/>
        <end position="1115"/>
    </location>
</feature>
<reference evidence="19" key="1">
    <citation type="submission" date="2021-06" db="EMBL/GenBank/DDBJ databases">
        <authorList>
            <person name="Hodson N. C."/>
            <person name="Mongue J. A."/>
            <person name="Jaron S. K."/>
        </authorList>
    </citation>
    <scope>NUCLEOTIDE SEQUENCE</scope>
</reference>
<feature type="chain" id="PRO_5035266596" description="Laminin subunit beta-1" evidence="15">
    <location>
        <begin position="30"/>
        <end position="1789"/>
    </location>
</feature>
<dbReference type="OrthoDB" id="5985440at2759"/>
<dbReference type="InterPro" id="IPR000742">
    <property type="entry name" value="EGF"/>
</dbReference>
<proteinExistence type="predicted"/>
<dbReference type="FunFam" id="2.60.120.260:FF:000010">
    <property type="entry name" value="Laminin subunit beta 1"/>
    <property type="match status" value="1"/>
</dbReference>
<comment type="caution">
    <text evidence="19">The sequence shown here is derived from an EMBL/GenBank/DDBJ whole genome shotgun (WGS) entry which is preliminary data.</text>
</comment>
<feature type="disulfide bond" evidence="12">
    <location>
        <begin position="811"/>
        <end position="820"/>
    </location>
</feature>
<dbReference type="InterPro" id="IPR013015">
    <property type="entry name" value="Laminin_IV_B"/>
</dbReference>
<keyword evidence="3" id="KW-0272">Extracellular matrix</keyword>
<evidence type="ECO:0000256" key="1">
    <source>
        <dbReference type="ARBA" id="ARBA00004302"/>
    </source>
</evidence>
<feature type="disulfide bond" evidence="12">
    <location>
        <begin position="838"/>
        <end position="850"/>
    </location>
</feature>
<feature type="domain" description="Laminin EGF-like" evidence="16">
    <location>
        <begin position="934"/>
        <end position="992"/>
    </location>
</feature>
<feature type="domain" description="Laminin IV type B" evidence="17">
    <location>
        <begin position="572"/>
        <end position="784"/>
    </location>
</feature>
<feature type="domain" description="Laminin EGF-like" evidence="16">
    <location>
        <begin position="1096"/>
        <end position="1143"/>
    </location>
</feature>
<feature type="domain" description="Laminin EGF-like" evidence="16">
    <location>
        <begin position="482"/>
        <end position="532"/>
    </location>
</feature>
<dbReference type="SMART" id="SM00136">
    <property type="entry name" value="LamNT"/>
    <property type="match status" value="1"/>
</dbReference>
<feature type="domain" description="Laminin EGF-like" evidence="16">
    <location>
        <begin position="296"/>
        <end position="358"/>
    </location>
</feature>
<feature type="disulfide bond" evidence="12">
    <location>
        <begin position="903"/>
        <end position="912"/>
    </location>
</feature>
<dbReference type="PANTHER" id="PTHR10574">
    <property type="entry name" value="NETRIN/LAMININ-RELATED"/>
    <property type="match status" value="1"/>
</dbReference>
<dbReference type="GO" id="GO:0016477">
    <property type="term" value="P:cell migration"/>
    <property type="evidence" value="ECO:0007669"/>
    <property type="project" value="TreeGrafter"/>
</dbReference>
<evidence type="ECO:0000256" key="2">
    <source>
        <dbReference type="ARBA" id="ARBA00022525"/>
    </source>
</evidence>
<feature type="disulfide bond" evidence="12">
    <location>
        <begin position="504"/>
        <end position="513"/>
    </location>
</feature>
<dbReference type="Pfam" id="PF00053">
    <property type="entry name" value="EGF_laminin"/>
    <property type="match status" value="10"/>
</dbReference>
<keyword evidence="6" id="KW-0084">Basement membrane</keyword>